<dbReference type="RefSeq" id="WP_188100462.1">
    <property type="nucleotide sequence ID" value="NZ_JAANIH010000017.1"/>
</dbReference>
<organism evidence="3 4">
    <name type="scientific">Bradyrhizobium campsiandrae</name>
    <dbReference type="NCBI Taxonomy" id="1729892"/>
    <lineage>
        <taxon>Bacteria</taxon>
        <taxon>Pseudomonadati</taxon>
        <taxon>Pseudomonadota</taxon>
        <taxon>Alphaproteobacteria</taxon>
        <taxon>Hyphomicrobiales</taxon>
        <taxon>Nitrobacteraceae</taxon>
        <taxon>Bradyrhizobium</taxon>
    </lineage>
</organism>
<dbReference type="Pfam" id="PF06568">
    <property type="entry name" value="YjiS-like"/>
    <property type="match status" value="1"/>
</dbReference>
<sequence>MNTRPHRVVRLVRLDDGEPDAAGWVESAGGRGVAILDSDGMTTRRFEEVGPGPAQPHREGSIWRDVFGFFLDGFALYGAALHPMAVVPVHEILRSQQDWRPHEVDHERPTLRPHGPPDGGNGNVVTLDRVRRLDAQPARRWSWLHSLGETLTVLSSHLRREREIKQAVAALMELDDRTLRDLGMCDRSDIERMVRYCRDC</sequence>
<feature type="domain" description="YjiS-like" evidence="2">
    <location>
        <begin position="156"/>
        <end position="191"/>
    </location>
</feature>
<dbReference type="InterPro" id="IPR009506">
    <property type="entry name" value="YjiS-like"/>
</dbReference>
<keyword evidence="4" id="KW-1185">Reference proteome</keyword>
<feature type="compositionally biased region" description="Basic and acidic residues" evidence="1">
    <location>
        <begin position="100"/>
        <end position="110"/>
    </location>
</feature>
<proteinExistence type="predicted"/>
<dbReference type="Proteomes" id="UP000639516">
    <property type="component" value="Unassembled WGS sequence"/>
</dbReference>
<comment type="caution">
    <text evidence="3">The sequence shown here is derived from an EMBL/GenBank/DDBJ whole genome shotgun (WGS) entry which is preliminary data.</text>
</comment>
<accession>A0ABR7U9A3</accession>
<gene>
    <name evidence="3" type="ORF">HA482_20670</name>
</gene>
<reference evidence="3 4" key="1">
    <citation type="journal article" date="2020" name="Arch. Microbiol.">
        <title>Bradyrhizobium campsiandrae sp. nov., a nitrogen-fixing bacterial strain isolated from a native leguminous tree from the Amazon adapted to flooded conditions.</title>
        <authorList>
            <person name="Cabral Michel D."/>
            <person name="Martins da Costa E."/>
            <person name="Azarias Guimaraes A."/>
            <person name="Soares de Carvalho T."/>
            <person name="Santos de Castro Caputo P."/>
            <person name="Willems A."/>
            <person name="de Souza Moreira F.M."/>
        </authorList>
    </citation>
    <scope>NUCLEOTIDE SEQUENCE [LARGE SCALE GENOMIC DNA]</scope>
    <source>
        <strain evidence="4">INPA 384B</strain>
    </source>
</reference>
<evidence type="ECO:0000256" key="1">
    <source>
        <dbReference type="SAM" id="MobiDB-lite"/>
    </source>
</evidence>
<evidence type="ECO:0000313" key="3">
    <source>
        <dbReference type="EMBL" id="MBC9980618.1"/>
    </source>
</evidence>
<feature type="region of interest" description="Disordered" evidence="1">
    <location>
        <begin position="100"/>
        <end position="123"/>
    </location>
</feature>
<name>A0ABR7U9A3_9BRAD</name>
<protein>
    <submittedName>
        <fullName evidence="3">DUF1127 domain-containing protein</fullName>
    </submittedName>
</protein>
<dbReference type="EMBL" id="JAATTO010000029">
    <property type="protein sequence ID" value="MBC9980618.1"/>
    <property type="molecule type" value="Genomic_DNA"/>
</dbReference>
<evidence type="ECO:0000313" key="4">
    <source>
        <dbReference type="Proteomes" id="UP000639516"/>
    </source>
</evidence>
<evidence type="ECO:0000259" key="2">
    <source>
        <dbReference type="Pfam" id="PF06568"/>
    </source>
</evidence>